<dbReference type="PANTHER" id="PTHR15503:SF22">
    <property type="entry name" value="TRANSPOSON TY3-I GAG POLYPROTEIN"/>
    <property type="match status" value="1"/>
</dbReference>
<name>A0A2U1KVN9_ARTAN</name>
<feature type="compositionally biased region" description="Polar residues" evidence="1">
    <location>
        <begin position="42"/>
        <end position="55"/>
    </location>
</feature>
<dbReference type="Pfam" id="PF08284">
    <property type="entry name" value="RVP_2"/>
    <property type="match status" value="1"/>
</dbReference>
<keyword evidence="2" id="KW-0378">Hydrolase</keyword>
<dbReference type="InterPro" id="IPR021109">
    <property type="entry name" value="Peptidase_aspartic_dom_sf"/>
</dbReference>
<proteinExistence type="predicted"/>
<feature type="compositionally biased region" description="Low complexity" evidence="1">
    <location>
        <begin position="114"/>
        <end position="128"/>
    </location>
</feature>
<dbReference type="Gene3D" id="2.40.70.10">
    <property type="entry name" value="Acid Proteases"/>
    <property type="match status" value="1"/>
</dbReference>
<dbReference type="STRING" id="35608.A0A2U1KVN9"/>
<gene>
    <name evidence="2" type="ORF">CTI12_AA559410</name>
</gene>
<dbReference type="InterPro" id="IPR032567">
    <property type="entry name" value="RTL1-rel"/>
</dbReference>
<dbReference type="GO" id="GO:0008233">
    <property type="term" value="F:peptidase activity"/>
    <property type="evidence" value="ECO:0007669"/>
    <property type="project" value="UniProtKB-KW"/>
</dbReference>
<dbReference type="SUPFAM" id="SSF50630">
    <property type="entry name" value="Acid proteases"/>
    <property type="match status" value="1"/>
</dbReference>
<keyword evidence="2" id="KW-0645">Protease</keyword>
<evidence type="ECO:0000313" key="3">
    <source>
        <dbReference type="Proteomes" id="UP000245207"/>
    </source>
</evidence>
<feature type="region of interest" description="Disordered" evidence="1">
    <location>
        <begin position="107"/>
        <end position="135"/>
    </location>
</feature>
<dbReference type="GO" id="GO:0006508">
    <property type="term" value="P:proteolysis"/>
    <property type="evidence" value="ECO:0007669"/>
    <property type="project" value="UniProtKB-KW"/>
</dbReference>
<dbReference type="PANTHER" id="PTHR15503">
    <property type="entry name" value="LDOC1 RELATED"/>
    <property type="match status" value="1"/>
</dbReference>
<dbReference type="CDD" id="cd00303">
    <property type="entry name" value="retropepsin_like"/>
    <property type="match status" value="1"/>
</dbReference>
<accession>A0A2U1KVN9</accession>
<dbReference type="EMBL" id="PKPP01013524">
    <property type="protein sequence ID" value="PWA40826.1"/>
    <property type="molecule type" value="Genomic_DNA"/>
</dbReference>
<keyword evidence="3" id="KW-1185">Reference proteome</keyword>
<comment type="caution">
    <text evidence="2">The sequence shown here is derived from an EMBL/GenBank/DDBJ whole genome shotgun (WGS) entry which is preliminary data.</text>
</comment>
<dbReference type="AlphaFoldDB" id="A0A2U1KVN9"/>
<organism evidence="2 3">
    <name type="scientific">Artemisia annua</name>
    <name type="common">Sweet wormwood</name>
    <dbReference type="NCBI Taxonomy" id="35608"/>
    <lineage>
        <taxon>Eukaryota</taxon>
        <taxon>Viridiplantae</taxon>
        <taxon>Streptophyta</taxon>
        <taxon>Embryophyta</taxon>
        <taxon>Tracheophyta</taxon>
        <taxon>Spermatophyta</taxon>
        <taxon>Magnoliopsida</taxon>
        <taxon>eudicotyledons</taxon>
        <taxon>Gunneridae</taxon>
        <taxon>Pentapetalae</taxon>
        <taxon>asterids</taxon>
        <taxon>campanulids</taxon>
        <taxon>Asterales</taxon>
        <taxon>Asteraceae</taxon>
        <taxon>Asteroideae</taxon>
        <taxon>Anthemideae</taxon>
        <taxon>Artemisiinae</taxon>
        <taxon>Artemisia</taxon>
    </lineage>
</organism>
<feature type="region of interest" description="Disordered" evidence="1">
    <location>
        <begin position="42"/>
        <end position="74"/>
    </location>
</feature>
<evidence type="ECO:0000256" key="1">
    <source>
        <dbReference type="SAM" id="MobiDB-lite"/>
    </source>
</evidence>
<protein>
    <submittedName>
        <fullName evidence="2">Retrotransposon gag domain, Retroviral aspartyl protease</fullName>
    </submittedName>
</protein>
<dbReference type="OrthoDB" id="1934862at2759"/>
<sequence length="363" mass="40598">MVQTRNNSEGSNQPPDPVAVQLAVIAKKLEVIDALQKDVATLKSQSHNRSVNGSGRQDEGDSSWHHQSVKQTGTVQEYRQEFPKRSSQVSNWTEHCLLGSTWTAPSKSIETESKATTATSNSSNNNSKPPLRISDADRQSRYLKGECYRYGEKYGPGHWCKTGTLKVLEVEEGSEEQPTSEVKYMAWNTNDVAEISLHAIFGNTHPRTMKVQGMLHSTEVIILIDPGSTHNFISDALVKGLHLNTQVVARFSVQIGNGDFIRCGHICKNLPIQINELKIVQDFYPFSLGGADLVLGIQWLETLNTVQANWKEMFMIFNVDGKRYKWLGITTDSQNYGWTHWVNKPAGKTKGTGAAVILYFRRS</sequence>
<evidence type="ECO:0000313" key="2">
    <source>
        <dbReference type="EMBL" id="PWA40826.1"/>
    </source>
</evidence>
<dbReference type="Proteomes" id="UP000245207">
    <property type="component" value="Unassembled WGS sequence"/>
</dbReference>
<feature type="compositionally biased region" description="Polar residues" evidence="1">
    <location>
        <begin position="65"/>
        <end position="74"/>
    </location>
</feature>
<reference evidence="2 3" key="1">
    <citation type="journal article" date="2018" name="Mol. Plant">
        <title>The genome of Artemisia annua provides insight into the evolution of Asteraceae family and artemisinin biosynthesis.</title>
        <authorList>
            <person name="Shen Q."/>
            <person name="Zhang L."/>
            <person name="Liao Z."/>
            <person name="Wang S."/>
            <person name="Yan T."/>
            <person name="Shi P."/>
            <person name="Liu M."/>
            <person name="Fu X."/>
            <person name="Pan Q."/>
            <person name="Wang Y."/>
            <person name="Lv Z."/>
            <person name="Lu X."/>
            <person name="Zhang F."/>
            <person name="Jiang W."/>
            <person name="Ma Y."/>
            <person name="Chen M."/>
            <person name="Hao X."/>
            <person name="Li L."/>
            <person name="Tang Y."/>
            <person name="Lv G."/>
            <person name="Zhou Y."/>
            <person name="Sun X."/>
            <person name="Brodelius P.E."/>
            <person name="Rose J.K.C."/>
            <person name="Tang K."/>
        </authorList>
    </citation>
    <scope>NUCLEOTIDE SEQUENCE [LARGE SCALE GENOMIC DNA]</scope>
    <source>
        <strain evidence="3">cv. Huhao1</strain>
        <tissue evidence="2">Leaf</tissue>
    </source>
</reference>